<feature type="transmembrane region" description="Helical" evidence="9">
    <location>
        <begin position="82"/>
        <end position="100"/>
    </location>
</feature>
<keyword evidence="4" id="KW-0808">Transferase</keyword>
<evidence type="ECO:0000256" key="9">
    <source>
        <dbReference type="SAM" id="Phobius"/>
    </source>
</evidence>
<dbReference type="EC" id="2.7.13.3" evidence="2"/>
<dbReference type="GO" id="GO:0046983">
    <property type="term" value="F:protein dimerization activity"/>
    <property type="evidence" value="ECO:0007669"/>
    <property type="project" value="InterPro"/>
</dbReference>
<proteinExistence type="predicted"/>
<evidence type="ECO:0000256" key="6">
    <source>
        <dbReference type="ARBA" id="ARBA00022777"/>
    </source>
</evidence>
<dbReference type="InterPro" id="IPR003594">
    <property type="entry name" value="HATPase_dom"/>
</dbReference>
<keyword evidence="9" id="KW-1133">Transmembrane helix</keyword>
<feature type="transmembrane region" description="Helical" evidence="9">
    <location>
        <begin position="29"/>
        <end position="47"/>
    </location>
</feature>
<keyword evidence="5" id="KW-0547">Nucleotide-binding</keyword>
<dbReference type="Proteomes" id="UP000320481">
    <property type="component" value="Unassembled WGS sequence"/>
</dbReference>
<keyword evidence="9" id="KW-0472">Membrane</keyword>
<evidence type="ECO:0000256" key="8">
    <source>
        <dbReference type="ARBA" id="ARBA00023012"/>
    </source>
</evidence>
<evidence type="ECO:0000256" key="7">
    <source>
        <dbReference type="ARBA" id="ARBA00022840"/>
    </source>
</evidence>
<dbReference type="InterPro" id="IPR011712">
    <property type="entry name" value="Sig_transdc_His_kin_sub3_dim/P"/>
</dbReference>
<evidence type="ECO:0000313" key="11">
    <source>
        <dbReference type="EMBL" id="TWV33895.1"/>
    </source>
</evidence>
<dbReference type="CDD" id="cd16917">
    <property type="entry name" value="HATPase_UhpB-NarQ-NarX-like"/>
    <property type="match status" value="1"/>
</dbReference>
<dbReference type="SMART" id="SM00387">
    <property type="entry name" value="HATPase_c"/>
    <property type="match status" value="1"/>
</dbReference>
<keyword evidence="7" id="KW-0067">ATP-binding</keyword>
<dbReference type="GO" id="GO:0000155">
    <property type="term" value="F:phosphorelay sensor kinase activity"/>
    <property type="evidence" value="ECO:0007669"/>
    <property type="project" value="InterPro"/>
</dbReference>
<reference evidence="11" key="1">
    <citation type="journal article" date="2019" name="Microbiol. Resour. Announc.">
        <title>Draft Genomic Sequences of Streptomyces misionensis and Streptomyces albidoflavus, bacteria applied for phytopathogen biocontrol.</title>
        <authorList>
            <person name="Pylro V."/>
            <person name="Dias A."/>
            <person name="Andreote F."/>
            <person name="Varani A."/>
            <person name="Andreote C."/>
            <person name="Bernardo E."/>
            <person name="Martins T."/>
        </authorList>
    </citation>
    <scope>NUCLEOTIDE SEQUENCE [LARGE SCALE GENOMIC DNA]</scope>
    <source>
        <strain evidence="11">66</strain>
    </source>
</reference>
<dbReference type="PANTHER" id="PTHR24421">
    <property type="entry name" value="NITRATE/NITRITE SENSOR PROTEIN NARX-RELATED"/>
    <property type="match status" value="1"/>
</dbReference>
<dbReference type="AlphaFoldDB" id="A0A5C6IZV5"/>
<dbReference type="Gene3D" id="3.30.565.10">
    <property type="entry name" value="Histidine kinase-like ATPase, C-terminal domain"/>
    <property type="match status" value="1"/>
</dbReference>
<comment type="catalytic activity">
    <reaction evidence="1">
        <text>ATP + protein L-histidine = ADP + protein N-phospho-L-histidine.</text>
        <dbReference type="EC" id="2.7.13.3"/>
    </reaction>
</comment>
<dbReference type="PANTHER" id="PTHR24421:SF10">
    <property type="entry name" value="NITRATE_NITRITE SENSOR PROTEIN NARQ"/>
    <property type="match status" value="1"/>
</dbReference>
<name>A0A5C6IZV5_9ACTN</name>
<evidence type="ECO:0000256" key="4">
    <source>
        <dbReference type="ARBA" id="ARBA00022679"/>
    </source>
</evidence>
<dbReference type="Pfam" id="PF07730">
    <property type="entry name" value="HisKA_3"/>
    <property type="match status" value="1"/>
</dbReference>
<evidence type="ECO:0000256" key="1">
    <source>
        <dbReference type="ARBA" id="ARBA00000085"/>
    </source>
</evidence>
<evidence type="ECO:0000259" key="10">
    <source>
        <dbReference type="SMART" id="SM00387"/>
    </source>
</evidence>
<feature type="transmembrane region" description="Helical" evidence="9">
    <location>
        <begin position="53"/>
        <end position="75"/>
    </location>
</feature>
<organism evidence="11 12">
    <name type="scientific">Streptomyces misionensis</name>
    <dbReference type="NCBI Taxonomy" id="67331"/>
    <lineage>
        <taxon>Bacteria</taxon>
        <taxon>Bacillati</taxon>
        <taxon>Actinomycetota</taxon>
        <taxon>Actinomycetes</taxon>
        <taxon>Kitasatosporales</taxon>
        <taxon>Streptomycetaceae</taxon>
        <taxon>Streptomyces</taxon>
    </lineage>
</organism>
<evidence type="ECO:0000256" key="5">
    <source>
        <dbReference type="ARBA" id="ARBA00022741"/>
    </source>
</evidence>
<protein>
    <recommendedName>
        <fullName evidence="2">histidine kinase</fullName>
        <ecNumber evidence="2">2.7.13.3</ecNumber>
    </recommendedName>
</protein>
<evidence type="ECO:0000256" key="2">
    <source>
        <dbReference type="ARBA" id="ARBA00012438"/>
    </source>
</evidence>
<dbReference type="RefSeq" id="WP_146468195.1">
    <property type="nucleotide sequence ID" value="NZ_VOGW01000177.1"/>
</dbReference>
<comment type="caution">
    <text evidence="11">The sequence shown here is derived from an EMBL/GenBank/DDBJ whole genome shotgun (WGS) entry which is preliminary data.</text>
</comment>
<evidence type="ECO:0000256" key="3">
    <source>
        <dbReference type="ARBA" id="ARBA00022553"/>
    </source>
</evidence>
<gene>
    <name evidence="11" type="ORF">FRZ03_29855</name>
</gene>
<feature type="transmembrane region" description="Helical" evidence="9">
    <location>
        <begin position="106"/>
        <end position="139"/>
    </location>
</feature>
<dbReference type="GO" id="GO:0005524">
    <property type="term" value="F:ATP binding"/>
    <property type="evidence" value="ECO:0007669"/>
    <property type="project" value="UniProtKB-KW"/>
</dbReference>
<keyword evidence="6" id="KW-0418">Kinase</keyword>
<dbReference type="Gene3D" id="1.20.5.1930">
    <property type="match status" value="1"/>
</dbReference>
<keyword evidence="3" id="KW-0597">Phosphoprotein</keyword>
<dbReference type="Pfam" id="PF02518">
    <property type="entry name" value="HATPase_c"/>
    <property type="match status" value="1"/>
</dbReference>
<keyword evidence="12" id="KW-1185">Reference proteome</keyword>
<dbReference type="EMBL" id="VOGW01000177">
    <property type="protein sequence ID" value="TWV33895.1"/>
    <property type="molecule type" value="Genomic_DNA"/>
</dbReference>
<feature type="domain" description="Histidine kinase/HSP90-like ATPase" evidence="10">
    <location>
        <begin position="297"/>
        <end position="395"/>
    </location>
</feature>
<dbReference type="InterPro" id="IPR036890">
    <property type="entry name" value="HATPase_C_sf"/>
</dbReference>
<evidence type="ECO:0000313" key="12">
    <source>
        <dbReference type="Proteomes" id="UP000320481"/>
    </source>
</evidence>
<dbReference type="GO" id="GO:0016020">
    <property type="term" value="C:membrane"/>
    <property type="evidence" value="ECO:0007669"/>
    <property type="project" value="InterPro"/>
</dbReference>
<sequence>MSITSRFSPAADHPGIGLSGMIPDPRARAAAMLVGLGVSVWINVATFPADPGVVVPVALAVAALAWLVLIAGTLLTAGARGAHVAAVSAVMCAAGAVLAVTDANGLIFTGVAASLAAVAFDPVAALVLSTAGPVAYCLAAIPHEPFPGRLLSTAAVALAGLVAGASRRETDQRARHSTLVATERRRTELARAEAELAGERNRLGRELHDVLAHTLGALSIQLTAIDTLARTDAPREKLITQIELGHELVGTGLDEARQAVRALRGEATPLAAQLERLCELHQAALELDGSRQELDADTTLALYRLAQEALTNAARHAPGARVSVRIGFGPRAVTVQVSNSRPAPAPDAPAALHASGGGFGLQGMRERVEQAGGDLQAGPTSDGGWRVAARIPYRRGNLGNRSDGSDR</sequence>
<dbReference type="InterPro" id="IPR050482">
    <property type="entry name" value="Sensor_HK_TwoCompSys"/>
</dbReference>
<keyword evidence="9" id="KW-0812">Transmembrane</keyword>
<accession>A0A5C6IZV5</accession>
<dbReference type="SUPFAM" id="SSF55874">
    <property type="entry name" value="ATPase domain of HSP90 chaperone/DNA topoisomerase II/histidine kinase"/>
    <property type="match status" value="1"/>
</dbReference>
<keyword evidence="8" id="KW-0902">Two-component regulatory system</keyword>